<evidence type="ECO:0000313" key="5">
    <source>
        <dbReference type="EMBL" id="QJH95323.1"/>
    </source>
</evidence>
<gene>
    <name evidence="4" type="ORF">MM415A00215_0014</name>
    <name evidence="3" type="ORF">MM415B00223_0061</name>
    <name evidence="2" type="ORF">TM448A00634_0013</name>
    <name evidence="5" type="ORF">TM448B00399_0014</name>
</gene>
<sequence>MAEETKPQDQPKGGDNGGDEVAKLKDQVSNLNAAIKERSAKIQELSEYRQQSEQAVLAANSIIQQVEAIKADPSIKNIAWLMNKPEEEIRRKFGTEAPLDSDESIDTENIPPKLLKQMEEKYSTLEKQLMNVTNALVERDKHDQERERKAETAKFQNELNTIRKDHFTDLSDKDWQKLYASVVFEISQHGPEKGMKNFREWVDDFRKDSHTHVVNKERKIAEEQALLAAQGGLPDMEIPEGGFTNYKDAVAHFNKITQSLKGV</sequence>
<dbReference type="EMBL" id="MT144617">
    <property type="protein sequence ID" value="QJH95323.1"/>
    <property type="molecule type" value="Genomic_DNA"/>
</dbReference>
<organism evidence="2">
    <name type="scientific">viral metagenome</name>
    <dbReference type="NCBI Taxonomy" id="1070528"/>
    <lineage>
        <taxon>unclassified sequences</taxon>
        <taxon>metagenomes</taxon>
        <taxon>organismal metagenomes</taxon>
    </lineage>
</organism>
<protein>
    <submittedName>
        <fullName evidence="2">Uncharacterized protein</fullName>
    </submittedName>
</protein>
<dbReference type="AlphaFoldDB" id="A0A6H1ZIM6"/>
<evidence type="ECO:0000313" key="4">
    <source>
        <dbReference type="EMBL" id="QJA84220.1"/>
    </source>
</evidence>
<dbReference type="EMBL" id="MT144038">
    <property type="protein sequence ID" value="QJA47281.1"/>
    <property type="molecule type" value="Genomic_DNA"/>
</dbReference>
<dbReference type="EMBL" id="MT142526">
    <property type="protein sequence ID" value="QJA84220.1"/>
    <property type="molecule type" value="Genomic_DNA"/>
</dbReference>
<proteinExistence type="predicted"/>
<accession>A0A6H1ZIM6</accession>
<dbReference type="EMBL" id="MT141571">
    <property type="protein sequence ID" value="QJA67474.1"/>
    <property type="molecule type" value="Genomic_DNA"/>
</dbReference>
<evidence type="ECO:0000256" key="1">
    <source>
        <dbReference type="SAM" id="MobiDB-lite"/>
    </source>
</evidence>
<evidence type="ECO:0000313" key="3">
    <source>
        <dbReference type="EMBL" id="QJA67474.1"/>
    </source>
</evidence>
<feature type="region of interest" description="Disordered" evidence="1">
    <location>
        <begin position="1"/>
        <end position="23"/>
    </location>
</feature>
<name>A0A6H1ZIM6_9ZZZZ</name>
<reference evidence="2" key="1">
    <citation type="submission" date="2020-03" db="EMBL/GenBank/DDBJ databases">
        <title>The deep terrestrial virosphere.</title>
        <authorList>
            <person name="Holmfeldt K."/>
            <person name="Nilsson E."/>
            <person name="Simone D."/>
            <person name="Lopez-Fernandez M."/>
            <person name="Wu X."/>
            <person name="de Brujin I."/>
            <person name="Lundin D."/>
            <person name="Andersson A."/>
            <person name="Bertilsson S."/>
            <person name="Dopson M."/>
        </authorList>
    </citation>
    <scope>NUCLEOTIDE SEQUENCE</scope>
    <source>
        <strain evidence="4">MM415A00215</strain>
        <strain evidence="3">MM415B00223</strain>
        <strain evidence="2">TM448A00634</strain>
        <strain evidence="5">TM448B00399</strain>
    </source>
</reference>
<evidence type="ECO:0000313" key="2">
    <source>
        <dbReference type="EMBL" id="QJA47281.1"/>
    </source>
</evidence>